<evidence type="ECO:0000313" key="1">
    <source>
        <dbReference type="Proteomes" id="UP000036681"/>
    </source>
</evidence>
<proteinExistence type="predicted"/>
<protein>
    <submittedName>
        <fullName evidence="2">Uncharacterized protein</fullName>
    </submittedName>
</protein>
<accession>A0A0M3I968</accession>
<name>A0A0M3I968_ASCLU</name>
<dbReference type="WBParaSite" id="ALUE_0001396301-mRNA-1">
    <property type="protein sequence ID" value="ALUE_0001396301-mRNA-1"/>
    <property type="gene ID" value="ALUE_0001396301"/>
</dbReference>
<sequence>MLPTAPPGSIAKEKREMDVFSDTGLHNSFATLISSNTAQPLVETQIPLLVPPLMPIHTLPPRQITDAPPTGRPHVILQQLTTAATAKTSYAINFCNTVRGLPATIMM</sequence>
<evidence type="ECO:0000313" key="2">
    <source>
        <dbReference type="WBParaSite" id="ALUE_0001396301-mRNA-1"/>
    </source>
</evidence>
<keyword evidence="1" id="KW-1185">Reference proteome</keyword>
<dbReference type="AlphaFoldDB" id="A0A0M3I968"/>
<dbReference type="Proteomes" id="UP000036681">
    <property type="component" value="Unplaced"/>
</dbReference>
<organism evidence="1 2">
    <name type="scientific">Ascaris lumbricoides</name>
    <name type="common">Giant roundworm</name>
    <dbReference type="NCBI Taxonomy" id="6252"/>
    <lineage>
        <taxon>Eukaryota</taxon>
        <taxon>Metazoa</taxon>
        <taxon>Ecdysozoa</taxon>
        <taxon>Nematoda</taxon>
        <taxon>Chromadorea</taxon>
        <taxon>Rhabditida</taxon>
        <taxon>Spirurina</taxon>
        <taxon>Ascaridomorpha</taxon>
        <taxon>Ascaridoidea</taxon>
        <taxon>Ascarididae</taxon>
        <taxon>Ascaris</taxon>
    </lineage>
</organism>
<reference evidence="2" key="1">
    <citation type="submission" date="2017-02" db="UniProtKB">
        <authorList>
            <consortium name="WormBaseParasite"/>
        </authorList>
    </citation>
    <scope>IDENTIFICATION</scope>
</reference>